<dbReference type="Pfam" id="PF12511">
    <property type="entry name" value="DUF3716"/>
    <property type="match status" value="1"/>
</dbReference>
<name>A0ABR1UVP3_9PEZI</name>
<reference evidence="1 2" key="1">
    <citation type="submission" date="2023-01" db="EMBL/GenBank/DDBJ databases">
        <title>Analysis of 21 Apiospora genomes using comparative genomics revels a genus with tremendous synthesis potential of carbohydrate active enzymes and secondary metabolites.</title>
        <authorList>
            <person name="Sorensen T."/>
        </authorList>
    </citation>
    <scope>NUCLEOTIDE SEQUENCE [LARGE SCALE GENOMIC DNA]</scope>
    <source>
        <strain evidence="1 2">CBS 114990</strain>
    </source>
</reference>
<dbReference type="InterPro" id="IPR022190">
    <property type="entry name" value="DUF3716"/>
</dbReference>
<evidence type="ECO:0000313" key="2">
    <source>
        <dbReference type="Proteomes" id="UP001433268"/>
    </source>
</evidence>
<dbReference type="GeneID" id="92052470"/>
<keyword evidence="2" id="KW-1185">Reference proteome</keyword>
<dbReference type="Proteomes" id="UP001433268">
    <property type="component" value="Unassembled WGS sequence"/>
</dbReference>
<evidence type="ECO:0000313" key="1">
    <source>
        <dbReference type="EMBL" id="KAK8062999.1"/>
    </source>
</evidence>
<dbReference type="RefSeq" id="XP_066661598.1">
    <property type="nucleotide sequence ID" value="XM_066819410.1"/>
</dbReference>
<proteinExistence type="predicted"/>
<dbReference type="EMBL" id="JAQQWN010000010">
    <property type="protein sequence ID" value="KAK8062999.1"/>
    <property type="molecule type" value="Genomic_DNA"/>
</dbReference>
<gene>
    <name evidence="1" type="ORF">PG997_015096</name>
</gene>
<comment type="caution">
    <text evidence="1">The sequence shown here is derived from an EMBL/GenBank/DDBJ whole genome shotgun (WGS) entry which is preliminary data.</text>
</comment>
<sequence length="210" mass="22948">MVQLFQASRNGAQNLRAVLTQVTGDARRNVSDACTRCRKGNGLWRQCVTASPAVKSDPIAGACANCFYNGRSGQCSFRAPTRDLEKPAGPSKCAGEEAAETTDSEYERQPLSGLITATVQVLESSFALQAIPSELLLQCGLMRKGMRPGPAWAGVRASQLKRMRSGMRAMERSIEQWSVRFVDHTELVKKLLQVVREQVAQPSDSEDDEG</sequence>
<organism evidence="1 2">
    <name type="scientific">Apiospora hydei</name>
    <dbReference type="NCBI Taxonomy" id="1337664"/>
    <lineage>
        <taxon>Eukaryota</taxon>
        <taxon>Fungi</taxon>
        <taxon>Dikarya</taxon>
        <taxon>Ascomycota</taxon>
        <taxon>Pezizomycotina</taxon>
        <taxon>Sordariomycetes</taxon>
        <taxon>Xylariomycetidae</taxon>
        <taxon>Amphisphaeriales</taxon>
        <taxon>Apiosporaceae</taxon>
        <taxon>Apiospora</taxon>
    </lineage>
</organism>
<protein>
    <submittedName>
        <fullName evidence="1">Uncharacterized protein</fullName>
    </submittedName>
</protein>
<accession>A0ABR1UVP3</accession>